<evidence type="ECO:0000313" key="1">
    <source>
        <dbReference type="EMBL" id="ERZ96915.1"/>
    </source>
</evidence>
<reference evidence="1" key="1">
    <citation type="submission" date="2013-07" db="EMBL/GenBank/DDBJ databases">
        <title>The genome of an arbuscular mycorrhizal fungus provides insights into the evolution of the oldest plant symbiosis.</title>
        <authorList>
            <consortium name="DOE Joint Genome Institute"/>
            <person name="Tisserant E."/>
            <person name="Malbreil M."/>
            <person name="Kuo A."/>
            <person name="Kohler A."/>
            <person name="Symeonidi A."/>
            <person name="Balestrini R."/>
            <person name="Charron P."/>
            <person name="Duensing N."/>
            <person name="Frei-dit-Frey N."/>
            <person name="Gianinazzi-Pearson V."/>
            <person name="Gilbert B."/>
            <person name="Handa Y."/>
            <person name="Hijri M."/>
            <person name="Kaul R."/>
            <person name="Kawaguchi M."/>
            <person name="Krajinski F."/>
            <person name="Lammers P."/>
            <person name="Lapierre D."/>
            <person name="Masclaux F.G."/>
            <person name="Murat C."/>
            <person name="Morin E."/>
            <person name="Ndikumana S."/>
            <person name="Pagni M."/>
            <person name="Petitpierre D."/>
            <person name="Requena N."/>
            <person name="Rosikiewicz P."/>
            <person name="Riley R."/>
            <person name="Saito K."/>
            <person name="San Clemente H."/>
            <person name="Shapiro H."/>
            <person name="van Tuinen D."/>
            <person name="Becard G."/>
            <person name="Bonfante P."/>
            <person name="Paszkowski U."/>
            <person name="Shachar-Hill Y."/>
            <person name="Young J.P."/>
            <person name="Sanders I.R."/>
            <person name="Henrissat B."/>
            <person name="Rensing S.A."/>
            <person name="Grigoriev I.V."/>
            <person name="Corradi N."/>
            <person name="Roux C."/>
            <person name="Martin F."/>
        </authorList>
    </citation>
    <scope>NUCLEOTIDE SEQUENCE</scope>
    <source>
        <strain evidence="1">DAOM 197198</strain>
    </source>
</reference>
<gene>
    <name evidence="1" type="ORF">GLOINDRAFT_12107</name>
</gene>
<dbReference type="AlphaFoldDB" id="U9T0J7"/>
<proteinExistence type="predicted"/>
<dbReference type="EMBL" id="KI300039">
    <property type="protein sequence ID" value="ERZ96915.1"/>
    <property type="molecule type" value="Genomic_DNA"/>
</dbReference>
<dbReference type="HOGENOM" id="CLU_2360842_0_0_1"/>
<dbReference type="VEuPathDB" id="FungiDB:RhiirFUN_018354"/>
<protein>
    <submittedName>
        <fullName evidence="1">Uncharacterized protein</fullName>
    </submittedName>
</protein>
<sequence length="96" mass="11696">MVFRFLVRSWFLVALRKRQVFNSLQFFMGKQWFSVLAALRKKVFCSFRARKFHNAEQFGEDRDKGKFKADDKSEINQLLRNKVSIWDRRRESQEQS</sequence>
<organism evidence="1">
    <name type="scientific">Rhizophagus irregularis (strain DAOM 181602 / DAOM 197198 / MUCL 43194)</name>
    <name type="common">Arbuscular mycorrhizal fungus</name>
    <name type="synonym">Glomus intraradices</name>
    <dbReference type="NCBI Taxonomy" id="747089"/>
    <lineage>
        <taxon>Eukaryota</taxon>
        <taxon>Fungi</taxon>
        <taxon>Fungi incertae sedis</taxon>
        <taxon>Mucoromycota</taxon>
        <taxon>Glomeromycotina</taxon>
        <taxon>Glomeromycetes</taxon>
        <taxon>Glomerales</taxon>
        <taxon>Glomeraceae</taxon>
        <taxon>Rhizophagus</taxon>
    </lineage>
</organism>
<accession>U9T0J7</accession>
<name>U9T0J7_RHIID</name>